<accession>A0A0N0UA53</accession>
<feature type="domain" description="SWIM-type" evidence="2">
    <location>
        <begin position="54"/>
        <end position="86"/>
    </location>
</feature>
<dbReference type="AlphaFoldDB" id="A0A0N0UA53"/>
<gene>
    <name evidence="3" type="ORF">AMS69_04705</name>
    <name evidence="4" type="ORF">GOC83_01690</name>
</gene>
<keyword evidence="1" id="KW-0863">Zinc-finger</keyword>
<name>A0A0N0UA53_9EURY</name>
<evidence type="ECO:0000256" key="1">
    <source>
        <dbReference type="PROSITE-ProRule" id="PRU00325"/>
    </source>
</evidence>
<dbReference type="GO" id="GO:0008270">
    <property type="term" value="F:zinc ion binding"/>
    <property type="evidence" value="ECO:0007669"/>
    <property type="project" value="UniProtKB-KW"/>
</dbReference>
<proteinExistence type="predicted"/>
<dbReference type="Proteomes" id="UP000037729">
    <property type="component" value="Unassembled WGS sequence"/>
</dbReference>
<evidence type="ECO:0000313" key="5">
    <source>
        <dbReference type="Proteomes" id="UP000037729"/>
    </source>
</evidence>
<organism evidence="3 5">
    <name type="scientific">Haloarcula rubripromontorii</name>
    <dbReference type="NCBI Taxonomy" id="1705562"/>
    <lineage>
        <taxon>Archaea</taxon>
        <taxon>Methanobacteriati</taxon>
        <taxon>Methanobacteriota</taxon>
        <taxon>Stenosarchaea group</taxon>
        <taxon>Halobacteria</taxon>
        <taxon>Halobacteriales</taxon>
        <taxon>Haloarculaceae</taxon>
        <taxon>Haloarcula</taxon>
    </lineage>
</organism>
<keyword evidence="5" id="KW-1185">Reference proteome</keyword>
<dbReference type="RefSeq" id="WP_053966910.1">
    <property type="nucleotide sequence ID" value="NZ_JAWJXX010000021.1"/>
</dbReference>
<evidence type="ECO:0000259" key="2">
    <source>
        <dbReference type="PROSITE" id="PS50966"/>
    </source>
</evidence>
<dbReference type="PATRIC" id="fig|1705562.3.peg.1920"/>
<sequence>MTLIEPAADRQSTALAPDLRSLPDRAARAWTERMAVRPRAGSTYAVTTESDSTYLVDIARRSCSCPDNRIRGERCKHLRRVAIEITARRVAPPGKQRAVCDACGTVTFAAADAETPHLCGHCRLAAGDIVRDRETGDRLVVTAVTDTPAADWTVESTDETVADYDTNDGYPPNDLVVLAAYLSEAVSATEPREYAFPLSRLRRVEDAELVGGGSQ</sequence>
<dbReference type="Pfam" id="PF04434">
    <property type="entry name" value="SWIM"/>
    <property type="match status" value="1"/>
</dbReference>
<dbReference type="EMBL" id="WOWB01000001">
    <property type="protein sequence ID" value="NLV04852.1"/>
    <property type="molecule type" value="Genomic_DNA"/>
</dbReference>
<evidence type="ECO:0000313" key="4">
    <source>
        <dbReference type="EMBL" id="NLV04852.1"/>
    </source>
</evidence>
<comment type="caution">
    <text evidence="3">The sequence shown here is derived from an EMBL/GenBank/DDBJ whole genome shotgun (WGS) entry which is preliminary data.</text>
</comment>
<evidence type="ECO:0000313" key="3">
    <source>
        <dbReference type="EMBL" id="KOX95156.1"/>
    </source>
</evidence>
<reference evidence="3 5" key="1">
    <citation type="submission" date="2015-08" db="EMBL/GenBank/DDBJ databases">
        <title>Genomes of Isolates from Cabo Rojo, PR.</title>
        <authorList>
            <person name="Sanchez-Nieves R.L."/>
            <person name="Montalvo-Rodriguez R."/>
        </authorList>
    </citation>
    <scope>NUCLEOTIDE SEQUENCE [LARGE SCALE GENOMIC DNA]</scope>
    <source>
        <strain evidence="3 5">SL3</strain>
    </source>
</reference>
<dbReference type="OrthoDB" id="166762at2157"/>
<protein>
    <submittedName>
        <fullName evidence="4">SWIM zinc finger family protein</fullName>
    </submittedName>
</protein>
<dbReference type="InterPro" id="IPR007527">
    <property type="entry name" value="Znf_SWIM"/>
</dbReference>
<dbReference type="PROSITE" id="PS50966">
    <property type="entry name" value="ZF_SWIM"/>
    <property type="match status" value="1"/>
</dbReference>
<reference evidence="4" key="2">
    <citation type="submission" date="2019-12" db="EMBL/GenBank/DDBJ databases">
        <title>The whole-genome sequencing of Haloarcula japonica strain pws8.</title>
        <authorList>
            <person name="Verma D.K."/>
            <person name="Gopal K."/>
            <person name="Prasad E.S."/>
        </authorList>
    </citation>
    <scope>NUCLEOTIDE SEQUENCE</scope>
    <source>
        <strain evidence="4">Pws8</strain>
    </source>
</reference>
<keyword evidence="1" id="KW-0862">Zinc</keyword>
<keyword evidence="1" id="KW-0479">Metal-binding</keyword>
<dbReference type="EMBL" id="LIUF01000001">
    <property type="protein sequence ID" value="KOX95156.1"/>
    <property type="molecule type" value="Genomic_DNA"/>
</dbReference>
<dbReference type="Proteomes" id="UP000610611">
    <property type="component" value="Unassembled WGS sequence"/>
</dbReference>